<dbReference type="STRING" id="1314773.A0A3N2PSQ1"/>
<dbReference type="EMBL" id="ML119057">
    <property type="protein sequence ID" value="ROT37535.1"/>
    <property type="molecule type" value="Genomic_DNA"/>
</dbReference>
<name>A0A3N2PSQ1_SODAK</name>
<evidence type="ECO:0000256" key="10">
    <source>
        <dbReference type="ARBA" id="ARBA00047899"/>
    </source>
</evidence>
<dbReference type="PANTHER" id="PTHR24346:SF110">
    <property type="entry name" value="NON-SPECIFIC SERINE_THREONINE PROTEIN KINASE"/>
    <property type="match status" value="1"/>
</dbReference>
<feature type="region of interest" description="Disordered" evidence="13">
    <location>
        <begin position="549"/>
        <end position="723"/>
    </location>
</feature>
<dbReference type="Pfam" id="PF16797">
    <property type="entry name" value="Fungal_KA1"/>
    <property type="match status" value="1"/>
</dbReference>
<evidence type="ECO:0000313" key="16">
    <source>
        <dbReference type="Proteomes" id="UP000272025"/>
    </source>
</evidence>
<dbReference type="PROSITE" id="PS00108">
    <property type="entry name" value="PROTEIN_KINASE_ST"/>
    <property type="match status" value="1"/>
</dbReference>
<dbReference type="InterPro" id="IPR000719">
    <property type="entry name" value="Prot_kinase_dom"/>
</dbReference>
<evidence type="ECO:0000256" key="13">
    <source>
        <dbReference type="SAM" id="MobiDB-lite"/>
    </source>
</evidence>
<dbReference type="InterPro" id="IPR031850">
    <property type="entry name" value="Fungal_KA1_dom"/>
</dbReference>
<dbReference type="FunFam" id="1.10.510.10:FF:000394">
    <property type="entry name" value="Serine/threonine-protein kinase HSL1"/>
    <property type="match status" value="1"/>
</dbReference>
<keyword evidence="5" id="KW-0597">Phosphoprotein</keyword>
<evidence type="ECO:0000256" key="5">
    <source>
        <dbReference type="ARBA" id="ARBA00022553"/>
    </source>
</evidence>
<evidence type="ECO:0000256" key="7">
    <source>
        <dbReference type="ARBA" id="ARBA00022741"/>
    </source>
</evidence>
<dbReference type="PROSITE" id="PS00107">
    <property type="entry name" value="PROTEIN_KINASE_ATP"/>
    <property type="match status" value="1"/>
</dbReference>
<dbReference type="InterPro" id="IPR017441">
    <property type="entry name" value="Protein_kinase_ATP_BS"/>
</dbReference>
<comment type="catalytic activity">
    <reaction evidence="11">
        <text>L-seryl-[protein] + ATP = O-phospho-L-seryl-[protein] + ADP + H(+)</text>
        <dbReference type="Rhea" id="RHEA:17989"/>
        <dbReference type="Rhea" id="RHEA-COMP:9863"/>
        <dbReference type="Rhea" id="RHEA-COMP:11604"/>
        <dbReference type="ChEBI" id="CHEBI:15378"/>
        <dbReference type="ChEBI" id="CHEBI:29999"/>
        <dbReference type="ChEBI" id="CHEBI:30616"/>
        <dbReference type="ChEBI" id="CHEBI:83421"/>
        <dbReference type="ChEBI" id="CHEBI:456216"/>
        <dbReference type="EC" id="2.7.11.1"/>
    </reaction>
</comment>
<feature type="binding site" evidence="12">
    <location>
        <position position="173"/>
    </location>
    <ligand>
        <name>ATP</name>
        <dbReference type="ChEBI" id="CHEBI:30616"/>
    </ligand>
</feature>
<reference evidence="15 16" key="1">
    <citation type="journal article" date="2018" name="Mol. Ecol.">
        <title>The obligate alkalophilic soda-lake fungus Sodiomyces alkalinus has shifted to a protein diet.</title>
        <authorList>
            <person name="Grum-Grzhimaylo A.A."/>
            <person name="Falkoski D.L."/>
            <person name="van den Heuvel J."/>
            <person name="Valero-Jimenez C.A."/>
            <person name="Min B."/>
            <person name="Choi I.G."/>
            <person name="Lipzen A."/>
            <person name="Daum C.G."/>
            <person name="Aanen D.K."/>
            <person name="Tsang A."/>
            <person name="Henrissat B."/>
            <person name="Bilanenko E.N."/>
            <person name="de Vries R.P."/>
            <person name="van Kan J.A.L."/>
            <person name="Grigoriev I.V."/>
            <person name="Debets A.J.M."/>
        </authorList>
    </citation>
    <scope>NUCLEOTIDE SEQUENCE [LARGE SCALE GENOMIC DNA]</scope>
    <source>
        <strain evidence="15 16">F11</strain>
    </source>
</reference>
<dbReference type="GO" id="GO:0004674">
    <property type="term" value="F:protein serine/threonine kinase activity"/>
    <property type="evidence" value="ECO:0007669"/>
    <property type="project" value="UniProtKB-KW"/>
</dbReference>
<feature type="region of interest" description="Disordered" evidence="13">
    <location>
        <begin position="25"/>
        <end position="132"/>
    </location>
</feature>
<comment type="subcellular location">
    <subcellularLocation>
        <location evidence="1">Bud neck</location>
    </subcellularLocation>
</comment>
<feature type="region of interest" description="Disordered" evidence="13">
    <location>
        <begin position="975"/>
        <end position="1054"/>
    </location>
</feature>
<evidence type="ECO:0000256" key="12">
    <source>
        <dbReference type="PROSITE-ProRule" id="PRU10141"/>
    </source>
</evidence>
<dbReference type="PROSITE" id="PS50011">
    <property type="entry name" value="PROTEIN_KINASE_DOM"/>
    <property type="match status" value="1"/>
</dbReference>
<feature type="region of interest" description="Disordered" evidence="13">
    <location>
        <begin position="1"/>
        <end position="20"/>
    </location>
</feature>
<dbReference type="Proteomes" id="UP000272025">
    <property type="component" value="Unassembled WGS sequence"/>
</dbReference>
<dbReference type="PANTHER" id="PTHR24346">
    <property type="entry name" value="MAP/MICROTUBULE AFFINITY-REGULATING KINASE"/>
    <property type="match status" value="1"/>
</dbReference>
<dbReference type="AlphaFoldDB" id="A0A3N2PSQ1"/>
<dbReference type="SUPFAM" id="SSF56112">
    <property type="entry name" value="Protein kinase-like (PK-like)"/>
    <property type="match status" value="1"/>
</dbReference>
<dbReference type="EC" id="2.7.11.1" evidence="3"/>
<dbReference type="SMART" id="SM00220">
    <property type="entry name" value="S_TKc"/>
    <property type="match status" value="1"/>
</dbReference>
<evidence type="ECO:0000256" key="8">
    <source>
        <dbReference type="ARBA" id="ARBA00022777"/>
    </source>
</evidence>
<dbReference type="InterPro" id="IPR043024">
    <property type="entry name" value="KA1_sf_fungal"/>
</dbReference>
<feature type="compositionally biased region" description="Basic residues" evidence="13">
    <location>
        <begin position="688"/>
        <end position="699"/>
    </location>
</feature>
<feature type="compositionally biased region" description="Pro residues" evidence="13">
    <location>
        <begin position="807"/>
        <end position="822"/>
    </location>
</feature>
<gene>
    <name evidence="15" type="ORF">SODALDRAFT_345276</name>
</gene>
<dbReference type="OrthoDB" id="504170at2759"/>
<dbReference type="GO" id="GO:0005524">
    <property type="term" value="F:ATP binding"/>
    <property type="evidence" value="ECO:0007669"/>
    <property type="project" value="UniProtKB-UniRule"/>
</dbReference>
<dbReference type="GO" id="GO:0005940">
    <property type="term" value="C:septin ring"/>
    <property type="evidence" value="ECO:0007669"/>
    <property type="project" value="UniProtKB-ARBA"/>
</dbReference>
<evidence type="ECO:0000259" key="14">
    <source>
        <dbReference type="PROSITE" id="PS50011"/>
    </source>
</evidence>
<dbReference type="InterPro" id="IPR011009">
    <property type="entry name" value="Kinase-like_dom_sf"/>
</dbReference>
<dbReference type="InterPro" id="IPR008271">
    <property type="entry name" value="Ser/Thr_kinase_AS"/>
</dbReference>
<feature type="compositionally biased region" description="Polar residues" evidence="13">
    <location>
        <begin position="976"/>
        <end position="990"/>
    </location>
</feature>
<comment type="catalytic activity">
    <reaction evidence="10">
        <text>L-threonyl-[protein] + ATP = O-phospho-L-threonyl-[protein] + ADP + H(+)</text>
        <dbReference type="Rhea" id="RHEA:46608"/>
        <dbReference type="Rhea" id="RHEA-COMP:11060"/>
        <dbReference type="Rhea" id="RHEA-COMP:11605"/>
        <dbReference type="ChEBI" id="CHEBI:15378"/>
        <dbReference type="ChEBI" id="CHEBI:30013"/>
        <dbReference type="ChEBI" id="CHEBI:30616"/>
        <dbReference type="ChEBI" id="CHEBI:61977"/>
        <dbReference type="ChEBI" id="CHEBI:456216"/>
        <dbReference type="EC" id="2.7.11.1"/>
    </reaction>
</comment>
<feature type="compositionally biased region" description="Basic and acidic residues" evidence="13">
    <location>
        <begin position="1017"/>
        <end position="1026"/>
    </location>
</feature>
<keyword evidence="16" id="KW-1185">Reference proteome</keyword>
<dbReference type="GO" id="GO:0005935">
    <property type="term" value="C:cellular bud neck"/>
    <property type="evidence" value="ECO:0007669"/>
    <property type="project" value="UniProtKB-SubCell"/>
</dbReference>
<dbReference type="CDD" id="cd14081">
    <property type="entry name" value="STKc_BRSK1_2"/>
    <property type="match status" value="1"/>
</dbReference>
<proteinExistence type="inferred from homology"/>
<feature type="region of interest" description="Disordered" evidence="13">
    <location>
        <begin position="1077"/>
        <end position="1114"/>
    </location>
</feature>
<dbReference type="GO" id="GO:0035556">
    <property type="term" value="P:intracellular signal transduction"/>
    <property type="evidence" value="ECO:0007669"/>
    <property type="project" value="TreeGrafter"/>
</dbReference>
<dbReference type="Pfam" id="PF00069">
    <property type="entry name" value="Pkinase"/>
    <property type="match status" value="1"/>
</dbReference>
<dbReference type="Gene3D" id="3.30.310.220">
    <property type="entry name" value="Fungal kinase associated-1 domain"/>
    <property type="match status" value="1"/>
</dbReference>
<feature type="compositionally biased region" description="Polar residues" evidence="13">
    <location>
        <begin position="1027"/>
        <end position="1037"/>
    </location>
</feature>
<evidence type="ECO:0000256" key="6">
    <source>
        <dbReference type="ARBA" id="ARBA00022679"/>
    </source>
</evidence>
<keyword evidence="8 15" id="KW-0418">Kinase</keyword>
<feature type="compositionally biased region" description="Low complexity" evidence="13">
    <location>
        <begin position="1104"/>
        <end position="1113"/>
    </location>
</feature>
<evidence type="ECO:0000256" key="4">
    <source>
        <dbReference type="ARBA" id="ARBA00022527"/>
    </source>
</evidence>
<dbReference type="RefSeq" id="XP_028465341.1">
    <property type="nucleotide sequence ID" value="XM_028613197.1"/>
</dbReference>
<keyword evidence="6" id="KW-0808">Transferase</keyword>
<accession>A0A3N2PSQ1</accession>
<dbReference type="Gene3D" id="1.10.510.10">
    <property type="entry name" value="Transferase(Phosphotransferase) domain 1"/>
    <property type="match status" value="1"/>
</dbReference>
<feature type="compositionally biased region" description="Basic and acidic residues" evidence="13">
    <location>
        <begin position="94"/>
        <end position="110"/>
    </location>
</feature>
<evidence type="ECO:0000256" key="1">
    <source>
        <dbReference type="ARBA" id="ARBA00004266"/>
    </source>
</evidence>
<feature type="region of interest" description="Disordered" evidence="13">
    <location>
        <begin position="934"/>
        <end position="958"/>
    </location>
</feature>
<evidence type="ECO:0000256" key="9">
    <source>
        <dbReference type="ARBA" id="ARBA00022840"/>
    </source>
</evidence>
<feature type="domain" description="Protein kinase" evidence="14">
    <location>
        <begin position="139"/>
        <end position="415"/>
    </location>
</feature>
<evidence type="ECO:0000256" key="2">
    <source>
        <dbReference type="ARBA" id="ARBA00010791"/>
    </source>
</evidence>
<sequence length="1256" mass="140284">MAEPGPARSSLSRPPLVDAGHRINNNVAHATHAAGKSHKLQGAECSAVRTETIDAQGQGQNDGGSGVARSHGPSEPRAHPRSVDAAAASLDPAEPCHPRARAVREADPSKRVSQASQNSAAPSSNRSSGCNYKTQIGPWQLGKTLGKGSSARVRLCRHRISGELAAVKIVPKKAAYLIQHGSLAALHQYDDSLPDRINGEMRVPLSIEREVAILKLIDHPNVMKVYDIWENRSEIYLVLEYVDKGDLFDYINTYGRLNEDAAMFFFRQIMSAMQYCHTFNICHRDLKPENILLTSKNRIKIADFGMAALHQSEGHRLETACGSPHYAAPELLKNKQYRGDKADIWSMGVILYAMLAASLPFDDPDIRILLSKSKRGLFEIPEFLGLEAKDLIRRMLQTDPATRITLKEMWHHPLVQKYDHLDDLGNNGGQPPDIREGFDYNPLRPQEVDPHLVRQLRSLWHMYTEHQIKLLLMDSSKNDQKLFYWLLHNYREKQLENFLPELAQSPSDYHHLHEPAWKKRVSTCEFSQPRAHGLGRSISRFTVISNVPDDTDTNTVKSYDPYNSDRPMRHNSQASHAKIIIHRKNQASRGSERVQLSRAGTRSSGQGQHGRMSSQRSTATGRLQSPVNSMSSLHSRQGAQFTRPAPRRKRGIDFTHVRQQSTDQRRSQNTRQKPDSAAGDGWNEHPHPHPHPHPHRRRPDRTAACPGSPSMRKGPTGKDGPMLKIVKPRDPHAIVNEEVRNFSNSIAKDCDEAFNGSMIESDISELAISEMGGGERDSSPFSFNMGTPSIAFPPPAPSSCHPWDTRPLPPLPAERPASPEPASPQLENQQHDHHKEGVSKVFHHVNRLALPVLLPKQERRVVSAPAYAHIGKGTTRLPSIGENGQAVARPLYQEEVDRARIVSAPPPRTPGGQADAAGLDYLSRVRDTIRVVDSPSATNPVPKPLNVRKKYPGHPTARRFSTDASQAYYMHGASSDGCSYTTSVPPSQQETAKKKSSWFKRSSKDSERRTSGFQSEGTRDSQDTRHSPSTLSMATHSTADDDHNSDIAAPPIPIPAKKKNSFGFLFWKNSKMEDPHMSIAGPDYEDSPSPESVRAASGRDKWQSQRSLSSSESGTRNIEVHRNWLARLFGVKPAKSHMCLVVSRKRAQQEIVMVLKDWRRYGIRDVQVDKERNIVFARVGPKNYLDIKEVSFAIEIMTVIEHGKRGPLSIVRFTQERGAASSFHKVVDTLKTVFASRNLVVTDKRKAKMMVKTLNS</sequence>
<keyword evidence="9 12" id="KW-0067">ATP-binding</keyword>
<protein>
    <recommendedName>
        <fullName evidence="3">non-specific serine/threonine protein kinase</fullName>
        <ecNumber evidence="3">2.7.11.1</ecNumber>
    </recommendedName>
</protein>
<dbReference type="GeneID" id="39581675"/>
<keyword evidence="4" id="KW-0723">Serine/threonine-protein kinase</keyword>
<organism evidence="15 16">
    <name type="scientific">Sodiomyces alkalinus (strain CBS 110278 / VKM F-3762 / F11)</name>
    <name type="common">Alkaliphilic filamentous fungus</name>
    <dbReference type="NCBI Taxonomy" id="1314773"/>
    <lineage>
        <taxon>Eukaryota</taxon>
        <taxon>Fungi</taxon>
        <taxon>Dikarya</taxon>
        <taxon>Ascomycota</taxon>
        <taxon>Pezizomycotina</taxon>
        <taxon>Sordariomycetes</taxon>
        <taxon>Hypocreomycetidae</taxon>
        <taxon>Glomerellales</taxon>
        <taxon>Plectosphaerellaceae</taxon>
        <taxon>Sodiomyces</taxon>
    </lineage>
</organism>
<comment type="similarity">
    <text evidence="2">Belongs to the protein kinase superfamily. CAMK Ser/Thr protein kinase family. NIM1 subfamily.</text>
</comment>
<feature type="compositionally biased region" description="Polar residues" evidence="13">
    <location>
        <begin position="657"/>
        <end position="671"/>
    </location>
</feature>
<evidence type="ECO:0000256" key="3">
    <source>
        <dbReference type="ARBA" id="ARBA00012513"/>
    </source>
</evidence>
<keyword evidence="7 12" id="KW-0547">Nucleotide-binding</keyword>
<feature type="compositionally biased region" description="Low complexity" evidence="13">
    <location>
        <begin position="113"/>
        <end position="128"/>
    </location>
</feature>
<feature type="compositionally biased region" description="Polar residues" evidence="13">
    <location>
        <begin position="598"/>
        <end position="640"/>
    </location>
</feature>
<evidence type="ECO:0000256" key="11">
    <source>
        <dbReference type="ARBA" id="ARBA00048679"/>
    </source>
</evidence>
<feature type="compositionally biased region" description="Basic and acidic residues" evidence="13">
    <location>
        <begin position="72"/>
        <end position="82"/>
    </location>
</feature>
<evidence type="ECO:0000313" key="15">
    <source>
        <dbReference type="EMBL" id="ROT37535.1"/>
    </source>
</evidence>
<feature type="region of interest" description="Disordered" evidence="13">
    <location>
        <begin position="772"/>
        <end position="834"/>
    </location>
</feature>